<dbReference type="Proteomes" id="UP001174205">
    <property type="component" value="Unassembled WGS sequence"/>
</dbReference>
<name>A0ABT8JJ03_9BACL</name>
<accession>A0ABT8JJ03</accession>
<dbReference type="InterPro" id="IPR025436">
    <property type="entry name" value="DUF4179"/>
</dbReference>
<feature type="domain" description="DUF4179" evidence="1">
    <location>
        <begin position="12"/>
        <end position="99"/>
    </location>
</feature>
<organism evidence="2 3">
    <name type="scientific">Paenibacillus vandeheii</name>
    <dbReference type="NCBI Taxonomy" id="3035917"/>
    <lineage>
        <taxon>Bacteria</taxon>
        <taxon>Bacillati</taxon>
        <taxon>Bacillota</taxon>
        <taxon>Bacilli</taxon>
        <taxon>Bacillales</taxon>
        <taxon>Paenibacillaceae</taxon>
        <taxon>Paenibacillus</taxon>
    </lineage>
</organism>
<evidence type="ECO:0000259" key="1">
    <source>
        <dbReference type="Pfam" id="PF13786"/>
    </source>
</evidence>
<evidence type="ECO:0000313" key="3">
    <source>
        <dbReference type="Proteomes" id="UP001174205"/>
    </source>
</evidence>
<protein>
    <submittedName>
        <fullName evidence="2">DUF4179 domain-containing protein</fullName>
    </submittedName>
</protein>
<proteinExistence type="predicted"/>
<reference evidence="2" key="1">
    <citation type="submission" date="2023-03" db="EMBL/GenBank/DDBJ databases">
        <title>MT1 and MT2 Draft Genomes of Novel Species.</title>
        <authorList>
            <person name="Venkateswaran K."/>
        </authorList>
    </citation>
    <scope>NUCLEOTIDE SEQUENCE</scope>
    <source>
        <strain evidence="2">F6_3S_P_1C</strain>
    </source>
</reference>
<sequence length="201" mass="21476">MNKTTKRGNMLKKTLIAGTTAAALGLGIISTGFISPVMADALGQIPMIGSLFHNNVDNGLKSAAENGLITKLDISDVHEGVTLRVSEVYHDGSSLSIALEREGVTTTEDRLVGPSENREKGLLVTEELIVLVNGEQVLPSSIMPLIKSDHTVQKNAALLKLSTDNDALPLPDQFELTLQVKLAGIDDTYEFQVPVSKAVTQ</sequence>
<evidence type="ECO:0000313" key="2">
    <source>
        <dbReference type="EMBL" id="MDN4604927.1"/>
    </source>
</evidence>
<dbReference type="RefSeq" id="WP_301249332.1">
    <property type="nucleotide sequence ID" value="NZ_JAROCD010000016.1"/>
</dbReference>
<dbReference type="Gene3D" id="2.60.40.1630">
    <property type="entry name" value="bacillus anthracis domain"/>
    <property type="match status" value="1"/>
</dbReference>
<dbReference type="EMBL" id="JAROCD010000016">
    <property type="protein sequence ID" value="MDN4604927.1"/>
    <property type="molecule type" value="Genomic_DNA"/>
</dbReference>
<dbReference type="Pfam" id="PF13786">
    <property type="entry name" value="DUF4179"/>
    <property type="match status" value="1"/>
</dbReference>
<keyword evidence="3" id="KW-1185">Reference proteome</keyword>
<comment type="caution">
    <text evidence="2">The sequence shown here is derived from an EMBL/GenBank/DDBJ whole genome shotgun (WGS) entry which is preliminary data.</text>
</comment>
<gene>
    <name evidence="2" type="ORF">P5G61_27120</name>
</gene>